<dbReference type="Proteomes" id="UP000798488">
    <property type="component" value="Unassembled WGS sequence"/>
</dbReference>
<accession>A0A9D3AZY1</accession>
<dbReference type="EMBL" id="LSRS01000001">
    <property type="protein sequence ID" value="KAF1086384.1"/>
    <property type="molecule type" value="Genomic_DNA"/>
</dbReference>
<protein>
    <submittedName>
        <fullName evidence="1">Uncharacterized protein</fullName>
    </submittedName>
</protein>
<organism evidence="1 2">
    <name type="scientific">Sporotomaculum syntrophicum</name>
    <dbReference type="NCBI Taxonomy" id="182264"/>
    <lineage>
        <taxon>Bacteria</taxon>
        <taxon>Bacillati</taxon>
        <taxon>Bacillota</taxon>
        <taxon>Clostridia</taxon>
        <taxon>Eubacteriales</taxon>
        <taxon>Desulfallaceae</taxon>
        <taxon>Sporotomaculum</taxon>
    </lineage>
</organism>
<proteinExistence type="predicted"/>
<dbReference type="AlphaFoldDB" id="A0A9D3AZY1"/>
<name>A0A9D3AZY1_9FIRM</name>
<comment type="caution">
    <text evidence="1">The sequence shown here is derived from an EMBL/GenBank/DDBJ whole genome shotgun (WGS) entry which is preliminary data.</text>
</comment>
<reference evidence="1" key="1">
    <citation type="submission" date="2016-02" db="EMBL/GenBank/DDBJ databases">
        <title>Draft Genome Sequence of Sporotomaculum syntrophicum Strain FB, a Syntrophic Benzoate Degrader.</title>
        <authorList>
            <person name="Nobu M.K."/>
            <person name="Narihiro T."/>
            <person name="Qiu Y.-L."/>
            <person name="Ohashi A."/>
            <person name="Liu W.-T."/>
            <person name="Yuji S."/>
        </authorList>
    </citation>
    <scope>NUCLEOTIDE SEQUENCE</scope>
    <source>
        <strain evidence="1">FB</strain>
    </source>
</reference>
<keyword evidence="2" id="KW-1185">Reference proteome</keyword>
<gene>
    <name evidence="1" type="ORF">SPSYN_00102</name>
</gene>
<sequence length="95" mass="11073">MTLINNILTAGCYARTAPEAILELAAKADKQLRIWYNIGIRVVRKEVRSILRCISEYRLNTSKRFGYSLYRKKMESKLRELVKDYLVDLKAMSSI</sequence>
<evidence type="ECO:0000313" key="2">
    <source>
        <dbReference type="Proteomes" id="UP000798488"/>
    </source>
</evidence>
<evidence type="ECO:0000313" key="1">
    <source>
        <dbReference type="EMBL" id="KAF1086384.1"/>
    </source>
</evidence>